<dbReference type="EMBL" id="CP014692">
    <property type="protein sequence ID" value="AQS84846.1"/>
    <property type="molecule type" value="Genomic_DNA"/>
</dbReference>
<name>A0A1U9KGF2_ACEAC</name>
<reference evidence="2 3" key="1">
    <citation type="submission" date="2016-03" db="EMBL/GenBank/DDBJ databases">
        <title>Acetic acid bacteria sequencing.</title>
        <authorList>
            <person name="Brandt J."/>
            <person name="Jakob F."/>
            <person name="Vogel R.F."/>
        </authorList>
    </citation>
    <scope>NUCLEOTIDE SEQUENCE [LARGE SCALE GENOMIC DNA]</scope>
    <source>
        <strain evidence="2 3">TMW2.1153</strain>
    </source>
</reference>
<dbReference type="Proteomes" id="UP000188937">
    <property type="component" value="Chromosome"/>
</dbReference>
<evidence type="ECO:0000313" key="2">
    <source>
        <dbReference type="EMBL" id="AQS84846.1"/>
    </source>
</evidence>
<dbReference type="STRING" id="435.A0U92_08710"/>
<dbReference type="InterPro" id="IPR021236">
    <property type="entry name" value="Uncharacterised_YfdX"/>
</dbReference>
<evidence type="ECO:0000313" key="3">
    <source>
        <dbReference type="Proteomes" id="UP000188937"/>
    </source>
</evidence>
<evidence type="ECO:0000256" key="1">
    <source>
        <dbReference type="SAM" id="SignalP"/>
    </source>
</evidence>
<gene>
    <name evidence="2" type="ORF">A0U92_08710</name>
</gene>
<proteinExistence type="predicted"/>
<evidence type="ECO:0008006" key="4">
    <source>
        <dbReference type="Google" id="ProtNLM"/>
    </source>
</evidence>
<keyword evidence="3" id="KW-1185">Reference proteome</keyword>
<dbReference type="Gene3D" id="1.20.120.1940">
    <property type="entry name" value="YfdX protein domain"/>
    <property type="match status" value="1"/>
</dbReference>
<organism evidence="2 3">
    <name type="scientific">Acetobacter aceti</name>
    <dbReference type="NCBI Taxonomy" id="435"/>
    <lineage>
        <taxon>Bacteria</taxon>
        <taxon>Pseudomonadati</taxon>
        <taxon>Pseudomonadota</taxon>
        <taxon>Alphaproteobacteria</taxon>
        <taxon>Acetobacterales</taxon>
        <taxon>Acetobacteraceae</taxon>
        <taxon>Acetobacter</taxon>
        <taxon>Acetobacter subgen. Acetobacter</taxon>
    </lineage>
</organism>
<dbReference type="AlphaFoldDB" id="A0A1U9KGF2"/>
<dbReference type="Gene3D" id="6.10.250.2140">
    <property type="match status" value="1"/>
</dbReference>
<sequence length="241" mass="25542">MVIVFLEKFMTIRAFLTSALVTAAVCAQPAFAAPVTARQVNQDFGRLSQEGLRAFADVDVARRAIIAKDHKIATDALADANRTLTRATQDNRQFLKAENELHPAAAVPAGHPGRLPSSVATTGPVLWLPVLGQYVISSEAKQSPGQQQAIAEANDLMKKGQPKAAAEGLEKAGVDVQFVLAIAPQQAFTADVYRASVLFEGGKNDEAVAALTEAQETLRFVSEDNILGTAGKKPASPQPAK</sequence>
<accession>A0A1U9KGF2</accession>
<feature type="chain" id="PRO_5012482478" description="YfdX protein" evidence="1">
    <location>
        <begin position="33"/>
        <end position="241"/>
    </location>
</feature>
<dbReference type="KEGG" id="aace:A0U92_08710"/>
<keyword evidence="1" id="KW-0732">Signal</keyword>
<feature type="signal peptide" evidence="1">
    <location>
        <begin position="1"/>
        <end position="32"/>
    </location>
</feature>
<protein>
    <recommendedName>
        <fullName evidence="4">YfdX protein</fullName>
    </recommendedName>
</protein>
<dbReference type="Pfam" id="PF10938">
    <property type="entry name" value="YfdX"/>
    <property type="match status" value="1"/>
</dbReference>